<dbReference type="GO" id="GO:0030973">
    <property type="term" value="F:molybdate ion binding"/>
    <property type="evidence" value="ECO:0007669"/>
    <property type="project" value="InterPro"/>
</dbReference>
<keyword evidence="2 6" id="KW-0500">Molybdenum</keyword>
<dbReference type="PANTHER" id="PTHR30632">
    <property type="entry name" value="MOLYBDATE-BINDING PERIPLASMIC PROTEIN"/>
    <property type="match status" value="1"/>
</dbReference>
<sequence length="251" mass="27423">MRFLNLVLGLILCLFFSLSASAERITIAVASNFTAPMKSLVAAFEQTSKHKVRVAYGSSGKFYAQIKQGAPFALFFSADQAKVSALIAQGLADEKSRFTYAVGRLVLWSNRDNLFLDGQHFLATDNYNKLALANPRLAPYGSAALEVLSSLGLLQQSKAKWVQGENIAQTYQFIHSGNAELGFVALSQVMRTGKVAHGSYWQVPSQLHQPIKQDAIVLNSAKNSAAAKAFISFMHSKAAKQIIAQYGYEHV</sequence>
<evidence type="ECO:0000256" key="7">
    <source>
        <dbReference type="SAM" id="SignalP"/>
    </source>
</evidence>
<dbReference type="InterPro" id="IPR050682">
    <property type="entry name" value="ModA/WtpA"/>
</dbReference>
<dbReference type="EMBL" id="CP034759">
    <property type="protein sequence ID" value="QBG35531.1"/>
    <property type="molecule type" value="Genomic_DNA"/>
</dbReference>
<feature type="binding site" evidence="6">
    <location>
        <position position="59"/>
    </location>
    <ligand>
        <name>molybdate</name>
        <dbReference type="ChEBI" id="CHEBI:36264"/>
    </ligand>
</feature>
<dbReference type="PANTHER" id="PTHR30632:SF14">
    <property type="entry name" value="TUNGSTATE_MOLYBDATE_CHROMATE-BINDING PROTEIN MODA"/>
    <property type="match status" value="1"/>
</dbReference>
<accession>A0A4P6P2L4</accession>
<evidence type="ECO:0000256" key="4">
    <source>
        <dbReference type="ARBA" id="ARBA00022729"/>
    </source>
</evidence>
<proteinExistence type="inferred from homology"/>
<dbReference type="NCBIfam" id="TIGR01256">
    <property type="entry name" value="modA"/>
    <property type="match status" value="1"/>
</dbReference>
<dbReference type="Pfam" id="PF13531">
    <property type="entry name" value="SBP_bac_11"/>
    <property type="match status" value="1"/>
</dbReference>
<evidence type="ECO:0000256" key="6">
    <source>
        <dbReference type="PIRSR" id="PIRSR004846-1"/>
    </source>
</evidence>
<dbReference type="GO" id="GO:1901359">
    <property type="term" value="F:tungstate binding"/>
    <property type="evidence" value="ECO:0007669"/>
    <property type="project" value="UniProtKB-ARBA"/>
</dbReference>
<dbReference type="FunFam" id="3.40.190.10:FF:000035">
    <property type="entry name" value="Molybdate ABC transporter substrate-binding protein"/>
    <property type="match status" value="1"/>
</dbReference>
<reference evidence="8 9" key="1">
    <citation type="submission" date="2018-12" db="EMBL/GenBank/DDBJ databases">
        <title>Complete genome of Litorilituus sediminis.</title>
        <authorList>
            <person name="Liu A."/>
            <person name="Rong J."/>
        </authorList>
    </citation>
    <scope>NUCLEOTIDE SEQUENCE [LARGE SCALE GENOMIC DNA]</scope>
    <source>
        <strain evidence="8 9">JCM 17549</strain>
    </source>
</reference>
<comment type="subunit">
    <text evidence="5">The complex is composed of two ATP-binding proteins (ModC), two transmembrane proteins (ModB) and a solute-binding protein (ModA).</text>
</comment>
<dbReference type="SUPFAM" id="SSF53850">
    <property type="entry name" value="Periplasmic binding protein-like II"/>
    <property type="match status" value="1"/>
</dbReference>
<dbReference type="AlphaFoldDB" id="A0A4P6P2L4"/>
<keyword evidence="3 6" id="KW-0479">Metal-binding</keyword>
<dbReference type="OrthoDB" id="9785015at2"/>
<evidence type="ECO:0000313" key="8">
    <source>
        <dbReference type="EMBL" id="QBG35531.1"/>
    </source>
</evidence>
<protein>
    <submittedName>
        <fullName evidence="8">Molybdate ABC transporter substrate-binding protein</fullName>
    </submittedName>
</protein>
<evidence type="ECO:0000313" key="9">
    <source>
        <dbReference type="Proteomes" id="UP000290244"/>
    </source>
</evidence>
<dbReference type="PIRSF" id="PIRSF004846">
    <property type="entry name" value="ModA"/>
    <property type="match status" value="1"/>
</dbReference>
<dbReference type="CDD" id="cd13539">
    <property type="entry name" value="PBP2_AvModA"/>
    <property type="match status" value="1"/>
</dbReference>
<comment type="similarity">
    <text evidence="1">Belongs to the bacterial solute-binding protein ModA family.</text>
</comment>
<dbReference type="Proteomes" id="UP000290244">
    <property type="component" value="Chromosome"/>
</dbReference>
<dbReference type="KEGG" id="lsd:EMK97_07285"/>
<organism evidence="8 9">
    <name type="scientific">Litorilituus sediminis</name>
    <dbReference type="NCBI Taxonomy" id="718192"/>
    <lineage>
        <taxon>Bacteria</taxon>
        <taxon>Pseudomonadati</taxon>
        <taxon>Pseudomonadota</taxon>
        <taxon>Gammaproteobacteria</taxon>
        <taxon>Alteromonadales</taxon>
        <taxon>Colwelliaceae</taxon>
        <taxon>Litorilituus</taxon>
    </lineage>
</organism>
<name>A0A4P6P2L4_9GAMM</name>
<dbReference type="GO" id="GO:0046872">
    <property type="term" value="F:metal ion binding"/>
    <property type="evidence" value="ECO:0007669"/>
    <property type="project" value="UniProtKB-KW"/>
</dbReference>
<dbReference type="InterPro" id="IPR044084">
    <property type="entry name" value="AvModA-like_subst-bd"/>
</dbReference>
<feature type="signal peptide" evidence="7">
    <location>
        <begin position="1"/>
        <end position="22"/>
    </location>
</feature>
<dbReference type="InterPro" id="IPR005950">
    <property type="entry name" value="ModA"/>
</dbReference>
<dbReference type="Gene3D" id="3.40.190.10">
    <property type="entry name" value="Periplasmic binding protein-like II"/>
    <property type="match status" value="2"/>
</dbReference>
<gene>
    <name evidence="8" type="primary">modA</name>
    <name evidence="8" type="ORF">EMK97_07285</name>
</gene>
<evidence type="ECO:0000256" key="2">
    <source>
        <dbReference type="ARBA" id="ARBA00022505"/>
    </source>
</evidence>
<keyword evidence="9" id="KW-1185">Reference proteome</keyword>
<evidence type="ECO:0000256" key="3">
    <source>
        <dbReference type="ARBA" id="ARBA00022723"/>
    </source>
</evidence>
<evidence type="ECO:0000256" key="5">
    <source>
        <dbReference type="ARBA" id="ARBA00062515"/>
    </source>
</evidence>
<keyword evidence="4 7" id="KW-0732">Signal</keyword>
<feature type="chain" id="PRO_5020934837" evidence="7">
    <location>
        <begin position="23"/>
        <end position="251"/>
    </location>
</feature>
<feature type="binding site" evidence="6">
    <location>
        <position position="167"/>
    </location>
    <ligand>
        <name>molybdate</name>
        <dbReference type="ChEBI" id="CHEBI:36264"/>
    </ligand>
</feature>
<dbReference type="GO" id="GO:0015689">
    <property type="term" value="P:molybdate ion transport"/>
    <property type="evidence" value="ECO:0007669"/>
    <property type="project" value="InterPro"/>
</dbReference>
<evidence type="ECO:0000256" key="1">
    <source>
        <dbReference type="ARBA" id="ARBA00009175"/>
    </source>
</evidence>
<dbReference type="RefSeq" id="WP_130600798.1">
    <property type="nucleotide sequence ID" value="NZ_CP034759.1"/>
</dbReference>